<organism evidence="10">
    <name type="scientific">Chaetomium thermophilum (strain DSM 1495 / CBS 144.50 / IMI 039719)</name>
    <name type="common">Thermochaetoides thermophila</name>
    <dbReference type="NCBI Taxonomy" id="759272"/>
    <lineage>
        <taxon>Eukaryota</taxon>
        <taxon>Fungi</taxon>
        <taxon>Dikarya</taxon>
        <taxon>Ascomycota</taxon>
        <taxon>Pezizomycotina</taxon>
        <taxon>Sordariomycetes</taxon>
        <taxon>Sordariomycetidae</taxon>
        <taxon>Sordariales</taxon>
        <taxon>Chaetomiaceae</taxon>
        <taxon>Thermochaetoides</taxon>
    </lineage>
</organism>
<evidence type="ECO:0000313" key="9">
    <source>
        <dbReference type="EMBL" id="EGS17199.1"/>
    </source>
</evidence>
<dbReference type="PANTHER" id="PTHR31806:SF5">
    <property type="entry name" value="PURINE-CYTOSINE PERMEASE FCY21"/>
    <property type="match status" value="1"/>
</dbReference>
<dbReference type="AlphaFoldDB" id="G0SG60"/>
<feature type="transmembrane region" description="Helical" evidence="8">
    <location>
        <begin position="331"/>
        <end position="350"/>
    </location>
</feature>
<feature type="compositionally biased region" description="Polar residues" evidence="7">
    <location>
        <begin position="49"/>
        <end position="59"/>
    </location>
</feature>
<dbReference type="InterPro" id="IPR001248">
    <property type="entry name" value="Pur-cyt_permease"/>
</dbReference>
<dbReference type="InterPro" id="IPR026030">
    <property type="entry name" value="Pur-cyt_permease_Fcy2/21/22"/>
</dbReference>
<dbReference type="OMA" id="MIPWACL"/>
<comment type="similarity">
    <text evidence="2">Belongs to the purine-cytosine permease (2.A.39) family.</text>
</comment>
<evidence type="ECO:0000313" key="10">
    <source>
        <dbReference type="Proteomes" id="UP000008066"/>
    </source>
</evidence>
<dbReference type="Pfam" id="PF02133">
    <property type="entry name" value="Transp_cyt_pur"/>
    <property type="match status" value="1"/>
</dbReference>
<accession>G0SG60</accession>
<evidence type="ECO:0000256" key="8">
    <source>
        <dbReference type="SAM" id="Phobius"/>
    </source>
</evidence>
<feature type="transmembrane region" description="Helical" evidence="8">
    <location>
        <begin position="193"/>
        <end position="218"/>
    </location>
</feature>
<feature type="transmembrane region" description="Helical" evidence="8">
    <location>
        <begin position="153"/>
        <end position="172"/>
    </location>
</feature>
<evidence type="ECO:0000256" key="2">
    <source>
        <dbReference type="ARBA" id="ARBA00008974"/>
    </source>
</evidence>
<comment type="subcellular location">
    <subcellularLocation>
        <location evidence="1">Membrane</location>
        <topology evidence="1">Multi-pass membrane protein</topology>
    </subcellularLocation>
</comment>
<dbReference type="RefSeq" id="XP_006696817.1">
    <property type="nucleotide sequence ID" value="XM_006696754.1"/>
</dbReference>
<keyword evidence="3" id="KW-0813">Transport</keyword>
<evidence type="ECO:0000256" key="4">
    <source>
        <dbReference type="ARBA" id="ARBA00022692"/>
    </source>
</evidence>
<feature type="compositionally biased region" description="Basic and acidic residues" evidence="7">
    <location>
        <begin position="12"/>
        <end position="23"/>
    </location>
</feature>
<dbReference type="OrthoDB" id="2116389at2759"/>
<dbReference type="GeneID" id="18260553"/>
<evidence type="ECO:0000256" key="6">
    <source>
        <dbReference type="ARBA" id="ARBA00023136"/>
    </source>
</evidence>
<evidence type="ECO:0008006" key="11">
    <source>
        <dbReference type="Google" id="ProtNLM"/>
    </source>
</evidence>
<sequence length="555" mass="60868">MSAYLSLFTPQEKGKSQEIKKISEPPPTATPSVDVISDKKPAAGEETKASYNLSPSKTPTPERDLGLKKEEAETEEAVGDVTNERWAWFRNIFEKIVVFGRVELRGVTPIPVKERTQTQTINIFTLWWSMNTNILPISFGMLAPLYGLNLRNASLVILFFILLTTTLPAYLCTLGPKIGMRQMLQARYSFGRYLVGIPVLLNLATMTGFCVIICVVGGQCLSAVADGDLSVAVGIVIMAILTLVISFCGYRVLHLYEKFAWIPAVIALAVAAGTGGKDLKNQIDYDEKPNAKAVLTYGMLLAGYMIPWACLASDFSTYLKPDTSSLKIFSYSYFGLAIPPILLMILGAAIGNATPLNPVWQAAYEQTQVGGVLDAMLHPAKGFGKFLVVVLSFSLLGNLAATSYSVTLNLQLLFPILAWVPRYLFSIVFVAIVIPVAIRAAGDFFYNLENFLGLIGYWSSAFLGVVLVEHFWFRKGNCAEYDPEVWDDAKSLPWGVAALASAVLSFGLVIPCMDQVWWTGPIAERTGDIGFEVAFVVTGLLYVPLRTLERRLAGR</sequence>
<keyword evidence="6 8" id="KW-0472">Membrane</keyword>
<evidence type="ECO:0000256" key="7">
    <source>
        <dbReference type="SAM" id="MobiDB-lite"/>
    </source>
</evidence>
<evidence type="ECO:0000256" key="5">
    <source>
        <dbReference type="ARBA" id="ARBA00022989"/>
    </source>
</evidence>
<feature type="compositionally biased region" description="Basic and acidic residues" evidence="7">
    <location>
        <begin position="36"/>
        <end position="48"/>
    </location>
</feature>
<dbReference type="PANTHER" id="PTHR31806">
    <property type="entry name" value="PURINE-CYTOSINE PERMEASE FCY2-RELATED"/>
    <property type="match status" value="1"/>
</dbReference>
<dbReference type="KEGG" id="cthr:CTHT_0065150"/>
<dbReference type="Proteomes" id="UP000008066">
    <property type="component" value="Unassembled WGS sequence"/>
</dbReference>
<feature type="transmembrane region" description="Helical" evidence="8">
    <location>
        <begin position="259"/>
        <end position="276"/>
    </location>
</feature>
<keyword evidence="10" id="KW-1185">Reference proteome</keyword>
<name>G0SG60_CHATD</name>
<dbReference type="eggNOG" id="ENOG502QQ8Y">
    <property type="taxonomic scope" value="Eukaryota"/>
</dbReference>
<feature type="transmembrane region" description="Helical" evidence="8">
    <location>
        <begin position="454"/>
        <end position="473"/>
    </location>
</feature>
<feature type="transmembrane region" description="Helical" evidence="8">
    <location>
        <begin position="230"/>
        <end position="252"/>
    </location>
</feature>
<feature type="transmembrane region" description="Helical" evidence="8">
    <location>
        <begin position="494"/>
        <end position="517"/>
    </location>
</feature>
<feature type="transmembrane region" description="Helical" evidence="8">
    <location>
        <begin position="123"/>
        <end position="147"/>
    </location>
</feature>
<dbReference type="PIRSF" id="PIRSF002744">
    <property type="entry name" value="Pur-cyt_permease"/>
    <property type="match status" value="1"/>
</dbReference>
<feature type="transmembrane region" description="Helical" evidence="8">
    <location>
        <begin position="296"/>
        <end position="319"/>
    </location>
</feature>
<evidence type="ECO:0000256" key="1">
    <source>
        <dbReference type="ARBA" id="ARBA00004141"/>
    </source>
</evidence>
<feature type="transmembrane region" description="Helical" evidence="8">
    <location>
        <begin position="422"/>
        <end position="442"/>
    </location>
</feature>
<dbReference type="GO" id="GO:0005886">
    <property type="term" value="C:plasma membrane"/>
    <property type="evidence" value="ECO:0007669"/>
    <property type="project" value="TreeGrafter"/>
</dbReference>
<dbReference type="GO" id="GO:0022857">
    <property type="term" value="F:transmembrane transporter activity"/>
    <property type="evidence" value="ECO:0007669"/>
    <property type="project" value="InterPro"/>
</dbReference>
<proteinExistence type="inferred from homology"/>
<feature type="region of interest" description="Disordered" evidence="7">
    <location>
        <begin position="1"/>
        <end position="76"/>
    </location>
</feature>
<dbReference type="Gene3D" id="1.10.4160.10">
    <property type="entry name" value="Hydantoin permease"/>
    <property type="match status" value="1"/>
</dbReference>
<feature type="transmembrane region" description="Helical" evidence="8">
    <location>
        <begin position="529"/>
        <end position="545"/>
    </location>
</feature>
<protein>
    <recommendedName>
        <fullName evidence="11">Purine-cytosine permease-like protein</fullName>
    </recommendedName>
</protein>
<gene>
    <name evidence="9" type="ORF">CTHT_0065150</name>
</gene>
<reference evidence="9 10" key="1">
    <citation type="journal article" date="2011" name="Cell">
        <title>Insight into structure and assembly of the nuclear pore complex by utilizing the genome of a eukaryotic thermophile.</title>
        <authorList>
            <person name="Amlacher S."/>
            <person name="Sarges P."/>
            <person name="Flemming D."/>
            <person name="van Noort V."/>
            <person name="Kunze R."/>
            <person name="Devos D.P."/>
            <person name="Arumugam M."/>
            <person name="Bork P."/>
            <person name="Hurt E."/>
        </authorList>
    </citation>
    <scope>NUCLEOTIDE SEQUENCE [LARGE SCALE GENOMIC DNA]</scope>
    <source>
        <strain evidence="10">DSM 1495 / CBS 144.50 / IMI 039719</strain>
    </source>
</reference>
<dbReference type="HOGENOM" id="CLU_026016_2_0_1"/>
<feature type="compositionally biased region" description="Basic and acidic residues" evidence="7">
    <location>
        <begin position="60"/>
        <end position="71"/>
    </location>
</feature>
<keyword evidence="4 8" id="KW-0812">Transmembrane</keyword>
<evidence type="ECO:0000256" key="3">
    <source>
        <dbReference type="ARBA" id="ARBA00022448"/>
    </source>
</evidence>
<feature type="transmembrane region" description="Helical" evidence="8">
    <location>
        <begin position="386"/>
        <end position="410"/>
    </location>
</feature>
<keyword evidence="5 8" id="KW-1133">Transmembrane helix</keyword>
<dbReference type="EMBL" id="GL988047">
    <property type="protein sequence ID" value="EGS17199.1"/>
    <property type="molecule type" value="Genomic_DNA"/>
</dbReference>